<dbReference type="Pfam" id="PF04932">
    <property type="entry name" value="Wzy_C"/>
    <property type="match status" value="1"/>
</dbReference>
<feature type="transmembrane region" description="Helical" evidence="5">
    <location>
        <begin position="7"/>
        <end position="23"/>
    </location>
</feature>
<keyword evidence="8" id="KW-1185">Reference proteome</keyword>
<feature type="transmembrane region" description="Helical" evidence="5">
    <location>
        <begin position="439"/>
        <end position="454"/>
    </location>
</feature>
<dbReference type="AlphaFoldDB" id="A0A1E5G957"/>
<evidence type="ECO:0000259" key="6">
    <source>
        <dbReference type="Pfam" id="PF04932"/>
    </source>
</evidence>
<comment type="caution">
    <text evidence="7">The sequence shown here is derived from an EMBL/GenBank/DDBJ whole genome shotgun (WGS) entry which is preliminary data.</text>
</comment>
<dbReference type="InterPro" id="IPR007016">
    <property type="entry name" value="O-antigen_ligase-rel_domated"/>
</dbReference>
<feature type="transmembrane region" description="Helical" evidence="5">
    <location>
        <begin position="286"/>
        <end position="311"/>
    </location>
</feature>
<feature type="transmembrane region" description="Helical" evidence="5">
    <location>
        <begin position="168"/>
        <end position="189"/>
    </location>
</feature>
<dbReference type="PANTHER" id="PTHR37422:SF13">
    <property type="entry name" value="LIPOPOLYSACCHARIDE BIOSYNTHESIS PROTEIN PA4999-RELATED"/>
    <property type="match status" value="1"/>
</dbReference>
<keyword evidence="3 5" id="KW-1133">Transmembrane helix</keyword>
<keyword evidence="4 5" id="KW-0472">Membrane</keyword>
<feature type="transmembrane region" description="Helical" evidence="5">
    <location>
        <begin position="29"/>
        <end position="49"/>
    </location>
</feature>
<proteinExistence type="predicted"/>
<dbReference type="Proteomes" id="UP000095094">
    <property type="component" value="Unassembled WGS sequence"/>
</dbReference>
<feature type="transmembrane region" description="Helical" evidence="5">
    <location>
        <begin position="374"/>
        <end position="402"/>
    </location>
</feature>
<comment type="subcellular location">
    <subcellularLocation>
        <location evidence="1">Membrane</location>
        <topology evidence="1">Multi-pass membrane protein</topology>
    </subcellularLocation>
</comment>
<evidence type="ECO:0000313" key="7">
    <source>
        <dbReference type="EMBL" id="OEG09236.1"/>
    </source>
</evidence>
<feature type="transmembrane region" description="Helical" evidence="5">
    <location>
        <begin position="56"/>
        <end position="74"/>
    </location>
</feature>
<gene>
    <name evidence="7" type="ORF">BCR25_11765</name>
</gene>
<feature type="transmembrane region" description="Helical" evidence="5">
    <location>
        <begin position="116"/>
        <end position="135"/>
    </location>
</feature>
<feature type="transmembrane region" description="Helical" evidence="5">
    <location>
        <begin position="244"/>
        <end position="274"/>
    </location>
</feature>
<evidence type="ECO:0000256" key="2">
    <source>
        <dbReference type="ARBA" id="ARBA00022692"/>
    </source>
</evidence>
<feature type="transmembrane region" description="Helical" evidence="5">
    <location>
        <begin position="414"/>
        <end position="433"/>
    </location>
</feature>
<sequence length="471" mass="53386">MRITKGVLLSYLVTIFIFAVSLLDGGSIVKAGVISVIGYIMFQVAFIVCKGNFKYALFYLLAFNIPLQLYIWLPQTSLYSVETADTFSLIFLDIIVLLIFTYSIATKKMIKVPKYLLFLSCSLLLVYLYATIISINKVASIYADIRLFKAIVLCFSLINIYEDKAFDFFIKGLKASVFFQMLIGMLQFIKGDVLGLSFLGEGVLRSANGYEKGLSGTVGHPGDFSLFLLFCLVMFLFNSKRNSLYIILCILGLILGQSRTALVIMLVVFILYWFSSKGKRITYKSISVLFLTMLSTPFVVDLFGIIMVRFFNSDLSVQEENRRFHYELALKLFSLKEHFAFGPNASLTATSIYFPYEFQRGVFYYVHPIHNAFLVYFIETGIIGGGLYILLNCVCLGNAALVFREKPSINRSRIISFGIWILVISAYSMTGWAGIKDKFFYLLWISIAFSVANYKKNKKRGEDVAPEHTTI</sequence>
<feature type="transmembrane region" description="Helical" evidence="5">
    <location>
        <begin position="141"/>
        <end position="161"/>
    </location>
</feature>
<protein>
    <recommendedName>
        <fullName evidence="6">O-antigen ligase-related domain-containing protein</fullName>
    </recommendedName>
</protein>
<evidence type="ECO:0000313" key="8">
    <source>
        <dbReference type="Proteomes" id="UP000095094"/>
    </source>
</evidence>
<accession>A0A1E5G957</accession>
<dbReference type="EMBL" id="MIJY01000045">
    <property type="protein sequence ID" value="OEG09236.1"/>
    <property type="molecule type" value="Genomic_DNA"/>
</dbReference>
<evidence type="ECO:0000256" key="1">
    <source>
        <dbReference type="ARBA" id="ARBA00004141"/>
    </source>
</evidence>
<evidence type="ECO:0000256" key="5">
    <source>
        <dbReference type="SAM" id="Phobius"/>
    </source>
</evidence>
<name>A0A1E5G957_9ENTE</name>
<organism evidence="7 8">
    <name type="scientific">Enterococcus termitis</name>
    <dbReference type="NCBI Taxonomy" id="332950"/>
    <lineage>
        <taxon>Bacteria</taxon>
        <taxon>Bacillati</taxon>
        <taxon>Bacillota</taxon>
        <taxon>Bacilli</taxon>
        <taxon>Lactobacillales</taxon>
        <taxon>Enterococcaceae</taxon>
        <taxon>Enterococcus</taxon>
    </lineage>
</organism>
<dbReference type="GO" id="GO:0016020">
    <property type="term" value="C:membrane"/>
    <property type="evidence" value="ECO:0007669"/>
    <property type="project" value="UniProtKB-SubCell"/>
</dbReference>
<evidence type="ECO:0000256" key="3">
    <source>
        <dbReference type="ARBA" id="ARBA00022989"/>
    </source>
</evidence>
<dbReference type="RefSeq" id="WP_069664925.1">
    <property type="nucleotide sequence ID" value="NZ_JBHUJJ010000001.1"/>
</dbReference>
<dbReference type="InterPro" id="IPR051533">
    <property type="entry name" value="WaaL-like"/>
</dbReference>
<feature type="transmembrane region" description="Helical" evidence="5">
    <location>
        <begin position="86"/>
        <end position="104"/>
    </location>
</feature>
<reference evidence="8" key="1">
    <citation type="submission" date="2016-09" db="EMBL/GenBank/DDBJ databases">
        <authorList>
            <person name="Gulvik C.A."/>
        </authorList>
    </citation>
    <scope>NUCLEOTIDE SEQUENCE [LARGE SCALE GENOMIC DNA]</scope>
    <source>
        <strain evidence="8">LMG 8895</strain>
    </source>
</reference>
<feature type="domain" description="O-antigen ligase-related" evidence="6">
    <location>
        <begin position="245"/>
        <end position="389"/>
    </location>
</feature>
<keyword evidence="2 5" id="KW-0812">Transmembrane</keyword>
<dbReference type="PANTHER" id="PTHR37422">
    <property type="entry name" value="TEICHURONIC ACID BIOSYNTHESIS PROTEIN TUAE"/>
    <property type="match status" value="1"/>
</dbReference>
<evidence type="ECO:0000256" key="4">
    <source>
        <dbReference type="ARBA" id="ARBA00023136"/>
    </source>
</evidence>